<dbReference type="PATRIC" id="fig|1008153.3.peg.2932"/>
<keyword evidence="3" id="KW-1185">Reference proteome</keyword>
<keyword evidence="1" id="KW-1133">Transmembrane helix</keyword>
<comment type="caution">
    <text evidence="2">The sequence shown here is derived from an EMBL/GenBank/DDBJ whole genome shotgun (WGS) entry which is preliminary data.</text>
</comment>
<keyword evidence="1" id="KW-0472">Membrane</keyword>
<reference evidence="2 3" key="1">
    <citation type="submission" date="2016-02" db="EMBL/GenBank/DDBJ databases">
        <title>Genome sequence of Halalkalicoccus paucihalophilus DSM 24557.</title>
        <authorList>
            <person name="Poehlein A."/>
            <person name="Daniel R."/>
        </authorList>
    </citation>
    <scope>NUCLEOTIDE SEQUENCE [LARGE SCALE GENOMIC DNA]</scope>
    <source>
        <strain evidence="2 3">DSM 24557</strain>
    </source>
</reference>
<protein>
    <recommendedName>
        <fullName evidence="4">LexA-binding, inner membrane-associated hydrolase</fullName>
    </recommendedName>
</protein>
<proteinExistence type="predicted"/>
<accession>A0A151ABN7</accession>
<dbReference type="OrthoDB" id="204671at2157"/>
<dbReference type="AlphaFoldDB" id="A0A151ABN7"/>
<evidence type="ECO:0000313" key="3">
    <source>
        <dbReference type="Proteomes" id="UP000075321"/>
    </source>
</evidence>
<gene>
    <name evidence="2" type="ORF">HAPAU_28600</name>
</gene>
<dbReference type="EMBL" id="LTAZ01000008">
    <property type="protein sequence ID" value="KYH25039.1"/>
    <property type="molecule type" value="Genomic_DNA"/>
</dbReference>
<organism evidence="2 3">
    <name type="scientific">Halalkalicoccus paucihalophilus</name>
    <dbReference type="NCBI Taxonomy" id="1008153"/>
    <lineage>
        <taxon>Archaea</taxon>
        <taxon>Methanobacteriati</taxon>
        <taxon>Methanobacteriota</taxon>
        <taxon>Stenosarchaea group</taxon>
        <taxon>Halobacteria</taxon>
        <taxon>Halobacteriales</taxon>
        <taxon>Halococcaceae</taxon>
        <taxon>Halalkalicoccus</taxon>
    </lineage>
</organism>
<feature type="transmembrane region" description="Helical" evidence="1">
    <location>
        <begin position="153"/>
        <end position="171"/>
    </location>
</feature>
<feature type="transmembrane region" description="Helical" evidence="1">
    <location>
        <begin position="126"/>
        <end position="147"/>
    </location>
</feature>
<evidence type="ECO:0000313" key="2">
    <source>
        <dbReference type="EMBL" id="KYH25039.1"/>
    </source>
</evidence>
<feature type="transmembrane region" description="Helical" evidence="1">
    <location>
        <begin position="58"/>
        <end position="85"/>
    </location>
</feature>
<dbReference type="Proteomes" id="UP000075321">
    <property type="component" value="Unassembled WGS sequence"/>
</dbReference>
<keyword evidence="1" id="KW-0812">Transmembrane</keyword>
<name>A0A151ABN7_9EURY</name>
<sequence>MMATTHALIGGAVVVLLTRFAPEMTPIAVTAALAGGVFPDLDLYANHRKTLHFPVYYWIPATLAVLVVALIPTTTTVAVAAFVLAAAVHSTMDVFGGGLELRPWLGTSDRAVYNHYRRHWIRPRRWIRYDGAPADFLLGAVGAVPVVTVTDGPLRTIVLGAVVVSGVYALVRKHLPDLATVIASNLPKPLRTHVPDRFVDVE</sequence>
<evidence type="ECO:0000256" key="1">
    <source>
        <dbReference type="SAM" id="Phobius"/>
    </source>
</evidence>
<evidence type="ECO:0008006" key="4">
    <source>
        <dbReference type="Google" id="ProtNLM"/>
    </source>
</evidence>